<proteinExistence type="predicted"/>
<evidence type="ECO:0000313" key="2">
    <source>
        <dbReference type="EMBL" id="TVU18658.1"/>
    </source>
</evidence>
<feature type="region of interest" description="Disordered" evidence="1">
    <location>
        <begin position="63"/>
        <end position="103"/>
    </location>
</feature>
<dbReference type="AlphaFoldDB" id="A0A5J9U5V9"/>
<dbReference type="EMBL" id="RWGY01000029">
    <property type="protein sequence ID" value="TVU18658.1"/>
    <property type="molecule type" value="Genomic_DNA"/>
</dbReference>
<reference evidence="2 3" key="1">
    <citation type="journal article" date="2019" name="Sci. Rep.">
        <title>A high-quality genome of Eragrostis curvula grass provides insights into Poaceae evolution and supports new strategies to enhance forage quality.</title>
        <authorList>
            <person name="Carballo J."/>
            <person name="Santos B.A.C.M."/>
            <person name="Zappacosta D."/>
            <person name="Garbus I."/>
            <person name="Selva J.P."/>
            <person name="Gallo C.A."/>
            <person name="Diaz A."/>
            <person name="Albertini E."/>
            <person name="Caccamo M."/>
            <person name="Echenique V."/>
        </authorList>
    </citation>
    <scope>NUCLEOTIDE SEQUENCE [LARGE SCALE GENOMIC DNA]</scope>
    <source>
        <strain evidence="3">cv. Victoria</strain>
        <tissue evidence="2">Leaf</tissue>
    </source>
</reference>
<evidence type="ECO:0000256" key="1">
    <source>
        <dbReference type="SAM" id="MobiDB-lite"/>
    </source>
</evidence>
<dbReference type="Gramene" id="TVU18658">
    <property type="protein sequence ID" value="TVU18658"/>
    <property type="gene ID" value="EJB05_34768"/>
</dbReference>
<dbReference type="Proteomes" id="UP000324897">
    <property type="component" value="Chromosome 7"/>
</dbReference>
<protein>
    <submittedName>
        <fullName evidence="2">Uncharacterized protein</fullName>
    </submittedName>
</protein>
<accession>A0A5J9U5V9</accession>
<evidence type="ECO:0000313" key="3">
    <source>
        <dbReference type="Proteomes" id="UP000324897"/>
    </source>
</evidence>
<keyword evidence="3" id="KW-1185">Reference proteome</keyword>
<sequence>LALQAPNAPYLLVPEWKRHTFWTACPSCKVKGKHPIEHLNSEIVCQLCKHPFTAIEVQRPRKIKATKNVAPHPSKKPKNVENVTSNVAPPPKKVKKAEKKTEEESFGKKFSKQYIQVLLKDMTKAILEDKKSKK</sequence>
<feature type="non-terminal residue" evidence="2">
    <location>
        <position position="1"/>
    </location>
</feature>
<comment type="caution">
    <text evidence="2">The sequence shown here is derived from an EMBL/GenBank/DDBJ whole genome shotgun (WGS) entry which is preliminary data.</text>
</comment>
<name>A0A5J9U5V9_9POAL</name>
<organism evidence="2 3">
    <name type="scientific">Eragrostis curvula</name>
    <name type="common">weeping love grass</name>
    <dbReference type="NCBI Taxonomy" id="38414"/>
    <lineage>
        <taxon>Eukaryota</taxon>
        <taxon>Viridiplantae</taxon>
        <taxon>Streptophyta</taxon>
        <taxon>Embryophyta</taxon>
        <taxon>Tracheophyta</taxon>
        <taxon>Spermatophyta</taxon>
        <taxon>Magnoliopsida</taxon>
        <taxon>Liliopsida</taxon>
        <taxon>Poales</taxon>
        <taxon>Poaceae</taxon>
        <taxon>PACMAD clade</taxon>
        <taxon>Chloridoideae</taxon>
        <taxon>Eragrostideae</taxon>
        <taxon>Eragrostidinae</taxon>
        <taxon>Eragrostis</taxon>
    </lineage>
</organism>
<gene>
    <name evidence="2" type="ORF">EJB05_34768</name>
</gene>